<keyword evidence="3" id="KW-1185">Reference proteome</keyword>
<name>A0A347WK98_9LACT</name>
<evidence type="ECO:0000313" key="3">
    <source>
        <dbReference type="Proteomes" id="UP000263232"/>
    </source>
</evidence>
<dbReference type="KEGG" id="abae:CL176_05575"/>
<dbReference type="EMBL" id="CP023434">
    <property type="protein sequence ID" value="AXY25505.1"/>
    <property type="molecule type" value="Genomic_DNA"/>
</dbReference>
<dbReference type="Proteomes" id="UP000263232">
    <property type="component" value="Chromosome"/>
</dbReference>
<protein>
    <recommendedName>
        <fullName evidence="4">Transposase</fullName>
    </recommendedName>
</protein>
<dbReference type="AlphaFoldDB" id="A0A347WK98"/>
<dbReference type="Pfam" id="PF12784">
    <property type="entry name" value="PDDEXK_2"/>
    <property type="match status" value="1"/>
</dbReference>
<evidence type="ECO:0008006" key="4">
    <source>
        <dbReference type="Google" id="ProtNLM"/>
    </source>
</evidence>
<organism evidence="2 3">
    <name type="scientific">Suicoccus acidiformans</name>
    <dbReference type="NCBI Taxonomy" id="2036206"/>
    <lineage>
        <taxon>Bacteria</taxon>
        <taxon>Bacillati</taxon>
        <taxon>Bacillota</taxon>
        <taxon>Bacilli</taxon>
        <taxon>Lactobacillales</taxon>
        <taxon>Aerococcaceae</taxon>
        <taxon>Suicoccus</taxon>
    </lineage>
</organism>
<dbReference type="OrthoDB" id="1097360at2"/>
<evidence type="ECO:0000313" key="1">
    <source>
        <dbReference type="EMBL" id="AXY25500.1"/>
    </source>
</evidence>
<proteinExistence type="predicted"/>
<reference evidence="2 3" key="1">
    <citation type="submission" date="2017-09" db="EMBL/GenBank/DDBJ databases">
        <title>Complete genome sequence of Oxytococcus suis strain ZY16052.</title>
        <authorList>
            <person name="Li F."/>
        </authorList>
    </citation>
    <scope>NUCLEOTIDE SEQUENCE [LARGE SCALE GENOMIC DNA]</scope>
    <source>
        <strain evidence="2 3">ZY16052</strain>
    </source>
</reference>
<sequence length="72" mass="8418">MEITPTHDLLFKKIFASESNKHILKHFVEDILEIQLETLQIMNPYHISEFKNIDEDNIDYTEVDILAQTEGG</sequence>
<accession>A0A347WK98</accession>
<gene>
    <name evidence="1" type="ORF">CL176_05525</name>
    <name evidence="2" type="ORF">CL176_05575</name>
</gene>
<evidence type="ECO:0000313" key="2">
    <source>
        <dbReference type="EMBL" id="AXY25505.1"/>
    </source>
</evidence>
<dbReference type="EMBL" id="CP023434">
    <property type="protein sequence ID" value="AXY25500.1"/>
    <property type="molecule type" value="Genomic_DNA"/>
</dbReference>
<dbReference type="KEGG" id="abae:CL176_05525"/>